<dbReference type="InterPro" id="IPR025966">
    <property type="entry name" value="OppC_N"/>
</dbReference>
<dbReference type="InterPro" id="IPR050366">
    <property type="entry name" value="BP-dependent_transpt_permease"/>
</dbReference>
<dbReference type="Gene3D" id="1.10.3720.10">
    <property type="entry name" value="MetI-like"/>
    <property type="match status" value="1"/>
</dbReference>
<dbReference type="PROSITE" id="PS50928">
    <property type="entry name" value="ABC_TM1"/>
    <property type="match status" value="1"/>
</dbReference>
<comment type="caution">
    <text evidence="9">The sequence shown here is derived from an EMBL/GenBank/DDBJ whole genome shotgun (WGS) entry which is preliminary data.</text>
</comment>
<accession>A0A419SRB8</accession>
<comment type="subcellular location">
    <subcellularLocation>
        <location evidence="1 7">Cell membrane</location>
        <topology evidence="1 7">Multi-pass membrane protein</topology>
    </subcellularLocation>
</comment>
<dbReference type="GO" id="GO:0005886">
    <property type="term" value="C:plasma membrane"/>
    <property type="evidence" value="ECO:0007669"/>
    <property type="project" value="UniProtKB-SubCell"/>
</dbReference>
<dbReference type="GO" id="GO:0055085">
    <property type="term" value="P:transmembrane transport"/>
    <property type="evidence" value="ECO:0007669"/>
    <property type="project" value="InterPro"/>
</dbReference>
<feature type="transmembrane region" description="Helical" evidence="7">
    <location>
        <begin position="136"/>
        <end position="156"/>
    </location>
</feature>
<feature type="transmembrane region" description="Helical" evidence="7">
    <location>
        <begin position="36"/>
        <end position="58"/>
    </location>
</feature>
<dbReference type="Proteomes" id="UP000284219">
    <property type="component" value="Unassembled WGS sequence"/>
</dbReference>
<keyword evidence="5 7" id="KW-1133">Transmembrane helix</keyword>
<evidence type="ECO:0000256" key="6">
    <source>
        <dbReference type="ARBA" id="ARBA00023136"/>
    </source>
</evidence>
<evidence type="ECO:0000256" key="7">
    <source>
        <dbReference type="RuleBase" id="RU363032"/>
    </source>
</evidence>
<dbReference type="InterPro" id="IPR035906">
    <property type="entry name" value="MetI-like_sf"/>
</dbReference>
<evidence type="ECO:0000313" key="10">
    <source>
        <dbReference type="Proteomes" id="UP000284219"/>
    </source>
</evidence>
<sequence length="302" mass="33210">MKRSSIKQFMDDGNRPGYTAEGMSRQIWKRFKRNRLATFGLFILIVIFVLALFAPSLVTHDPAQQNLMNRFSAPSSAHWLGTDEYGRDVFSRLLYGARVSLAVAFTAVLGSLTIGAIIGATAGYYGGWIDNLLMRIVDIFNAFPSIFLLITIVALLEPSLTNIIFVFILLGWTGTARLVRGEFLSLKEREFIWAAKSIGVSDARIMFMHILPNAAGPMIVSATLGVGGVILAESGLSFLGLGIQPPLASWGNMLQSAQSLSVMVLAPWYPLFPGMLILVTVLCFNFIGDGMRDAFDPKDYRQ</sequence>
<evidence type="ECO:0000256" key="4">
    <source>
        <dbReference type="ARBA" id="ARBA00022692"/>
    </source>
</evidence>
<evidence type="ECO:0000256" key="2">
    <source>
        <dbReference type="ARBA" id="ARBA00022448"/>
    </source>
</evidence>
<evidence type="ECO:0000256" key="1">
    <source>
        <dbReference type="ARBA" id="ARBA00004651"/>
    </source>
</evidence>
<keyword evidence="4 7" id="KW-0812">Transmembrane</keyword>
<keyword evidence="2 7" id="KW-0813">Transport</keyword>
<feature type="transmembrane region" description="Helical" evidence="7">
    <location>
        <begin position="99"/>
        <end position="124"/>
    </location>
</feature>
<dbReference type="InterPro" id="IPR000515">
    <property type="entry name" value="MetI-like"/>
</dbReference>
<evidence type="ECO:0000313" key="9">
    <source>
        <dbReference type="EMBL" id="RKD27017.1"/>
    </source>
</evidence>
<organism evidence="9 10">
    <name type="scientific">Ammoniphilus oxalaticus</name>
    <dbReference type="NCBI Taxonomy" id="66863"/>
    <lineage>
        <taxon>Bacteria</taxon>
        <taxon>Bacillati</taxon>
        <taxon>Bacillota</taxon>
        <taxon>Bacilli</taxon>
        <taxon>Bacillales</taxon>
        <taxon>Paenibacillaceae</taxon>
        <taxon>Aneurinibacillus group</taxon>
        <taxon>Ammoniphilus</taxon>
    </lineage>
</organism>
<dbReference type="Pfam" id="PF12911">
    <property type="entry name" value="OppC_N"/>
    <property type="match status" value="1"/>
</dbReference>
<dbReference type="OrthoDB" id="9797472at2"/>
<dbReference type="InterPro" id="IPR053523">
    <property type="entry name" value="Oligopeptide_permease_AppC"/>
</dbReference>
<reference evidence="9 10" key="1">
    <citation type="submission" date="2016-08" db="EMBL/GenBank/DDBJ databases">
        <title>Novel Firmicute Genomes.</title>
        <authorList>
            <person name="Poppleton D.I."/>
            <person name="Gribaldo S."/>
        </authorList>
    </citation>
    <scope>NUCLEOTIDE SEQUENCE [LARGE SCALE GENOMIC DNA]</scope>
    <source>
        <strain evidence="9 10">RAOx-1</strain>
    </source>
</reference>
<feature type="domain" description="ABC transmembrane type-1" evidence="8">
    <location>
        <begin position="97"/>
        <end position="288"/>
    </location>
</feature>
<keyword evidence="3" id="KW-1003">Cell membrane</keyword>
<comment type="similarity">
    <text evidence="7">Belongs to the binding-protein-dependent transport system permease family.</text>
</comment>
<dbReference type="CDD" id="cd06261">
    <property type="entry name" value="TM_PBP2"/>
    <property type="match status" value="1"/>
</dbReference>
<protein>
    <submittedName>
        <fullName evidence="9">Peptide ABC transporter permease</fullName>
    </submittedName>
</protein>
<gene>
    <name evidence="9" type="ORF">BEP19_00115</name>
</gene>
<feature type="transmembrane region" description="Helical" evidence="7">
    <location>
        <begin position="162"/>
        <end position="179"/>
    </location>
</feature>
<dbReference type="Pfam" id="PF00528">
    <property type="entry name" value="BPD_transp_1"/>
    <property type="match status" value="1"/>
</dbReference>
<evidence type="ECO:0000256" key="5">
    <source>
        <dbReference type="ARBA" id="ARBA00022989"/>
    </source>
</evidence>
<evidence type="ECO:0000256" key="3">
    <source>
        <dbReference type="ARBA" id="ARBA00022475"/>
    </source>
</evidence>
<evidence type="ECO:0000259" key="8">
    <source>
        <dbReference type="PROSITE" id="PS50928"/>
    </source>
</evidence>
<dbReference type="PANTHER" id="PTHR43386">
    <property type="entry name" value="OLIGOPEPTIDE TRANSPORT SYSTEM PERMEASE PROTEIN APPC"/>
    <property type="match status" value="1"/>
</dbReference>
<name>A0A419SRB8_9BACL</name>
<dbReference type="PANTHER" id="PTHR43386:SF1">
    <property type="entry name" value="D,D-DIPEPTIDE TRANSPORT SYSTEM PERMEASE PROTEIN DDPC-RELATED"/>
    <property type="match status" value="1"/>
</dbReference>
<dbReference type="AlphaFoldDB" id="A0A419SRB8"/>
<dbReference type="SUPFAM" id="SSF161098">
    <property type="entry name" value="MetI-like"/>
    <property type="match status" value="1"/>
</dbReference>
<keyword evidence="10" id="KW-1185">Reference proteome</keyword>
<dbReference type="EMBL" id="MCHY01000001">
    <property type="protein sequence ID" value="RKD27017.1"/>
    <property type="molecule type" value="Genomic_DNA"/>
</dbReference>
<dbReference type="RefSeq" id="WP_120187836.1">
    <property type="nucleotide sequence ID" value="NZ_MCHY01000001.1"/>
</dbReference>
<dbReference type="NCBIfam" id="NF045476">
    <property type="entry name" value="Opp4C"/>
    <property type="match status" value="1"/>
</dbReference>
<feature type="transmembrane region" description="Helical" evidence="7">
    <location>
        <begin position="214"/>
        <end position="232"/>
    </location>
</feature>
<proteinExistence type="inferred from homology"/>
<feature type="transmembrane region" description="Helical" evidence="7">
    <location>
        <begin position="268"/>
        <end position="288"/>
    </location>
</feature>
<keyword evidence="6 7" id="KW-0472">Membrane</keyword>